<feature type="transmembrane region" description="Helical" evidence="5">
    <location>
        <begin position="136"/>
        <end position="158"/>
    </location>
</feature>
<evidence type="ECO:0000256" key="4">
    <source>
        <dbReference type="ARBA" id="ARBA00023136"/>
    </source>
</evidence>
<evidence type="ECO:0000256" key="2">
    <source>
        <dbReference type="ARBA" id="ARBA00022692"/>
    </source>
</evidence>
<sequence length="371" mass="41044">MFETYLLPVRTAVTLFPLLALVVMLPVAVMSYRRRGRAGGWTTTVFYCFLFYLLAAFLQTIIPLPANPAEYCAEQTYASTPQLRPFYFWDVLETRARVSGTWLNPAMWSTALNVVLLAPLGFFVRYLSGVRFLGAAALGFVASLFFELTQLTGVWFIYPCAYRLFSVDDLILNTVGAVLGWLVAGPLIKILPELDSERDRSRYAARVTASRRVLALLTDGVAFGVLTVVVLGLLQLFGVPPAVRNPATAALAVLYFLLVPVQTGSTVGKRAMLMRIERTDGKRPGPFALLARNGVLLSPFWLTWVALSVDHWNVFSQPLQLLIPVGLVFSLLVVGVWTPLAVFFGDEPAPYERLSRTQNVAIVRTEPATTT</sequence>
<dbReference type="RefSeq" id="WP_133906412.1">
    <property type="nucleotide sequence ID" value="NZ_SOCP01000013.1"/>
</dbReference>
<organism evidence="8 9">
    <name type="scientific">Actinophytocola oryzae</name>
    <dbReference type="NCBI Taxonomy" id="502181"/>
    <lineage>
        <taxon>Bacteria</taxon>
        <taxon>Bacillati</taxon>
        <taxon>Actinomycetota</taxon>
        <taxon>Actinomycetes</taxon>
        <taxon>Pseudonocardiales</taxon>
        <taxon>Pseudonocardiaceae</taxon>
    </lineage>
</organism>
<dbReference type="InterPro" id="IPR006976">
    <property type="entry name" value="VanZ-like"/>
</dbReference>
<keyword evidence="4 5" id="KW-0472">Membrane</keyword>
<dbReference type="GO" id="GO:0016020">
    <property type="term" value="C:membrane"/>
    <property type="evidence" value="ECO:0007669"/>
    <property type="project" value="UniProtKB-SubCell"/>
</dbReference>
<dbReference type="Proteomes" id="UP000294927">
    <property type="component" value="Unassembled WGS sequence"/>
</dbReference>
<name>A0A4R7V8H8_9PSEU</name>
<feature type="transmembrane region" description="Helical" evidence="5">
    <location>
        <begin position="289"/>
        <end position="309"/>
    </location>
</feature>
<dbReference type="Pfam" id="PF06271">
    <property type="entry name" value="RDD"/>
    <property type="match status" value="1"/>
</dbReference>
<feature type="transmembrane region" description="Helical" evidence="5">
    <location>
        <begin position="44"/>
        <end position="62"/>
    </location>
</feature>
<protein>
    <submittedName>
        <fullName evidence="8">Glycopeptide antibiotics resistance protein</fullName>
    </submittedName>
</protein>
<feature type="transmembrane region" description="Helical" evidence="5">
    <location>
        <begin position="12"/>
        <end position="32"/>
    </location>
</feature>
<evidence type="ECO:0000256" key="3">
    <source>
        <dbReference type="ARBA" id="ARBA00022989"/>
    </source>
</evidence>
<dbReference type="PANTHER" id="PTHR36834:SF1">
    <property type="entry name" value="INTEGRAL MEMBRANE PROTEIN"/>
    <property type="match status" value="1"/>
</dbReference>
<keyword evidence="9" id="KW-1185">Reference proteome</keyword>
<evidence type="ECO:0000259" key="6">
    <source>
        <dbReference type="Pfam" id="PF04892"/>
    </source>
</evidence>
<dbReference type="AlphaFoldDB" id="A0A4R7V8H8"/>
<proteinExistence type="predicted"/>
<evidence type="ECO:0000256" key="1">
    <source>
        <dbReference type="ARBA" id="ARBA00004141"/>
    </source>
</evidence>
<accession>A0A4R7V8H8</accession>
<dbReference type="Pfam" id="PF04892">
    <property type="entry name" value="VanZ"/>
    <property type="match status" value="1"/>
</dbReference>
<dbReference type="OrthoDB" id="4822551at2"/>
<gene>
    <name evidence="8" type="ORF">CLV71_11385</name>
</gene>
<feature type="transmembrane region" description="Helical" evidence="5">
    <location>
        <begin position="106"/>
        <end position="124"/>
    </location>
</feature>
<dbReference type="PANTHER" id="PTHR36834">
    <property type="entry name" value="MEMBRANE PROTEIN-RELATED"/>
    <property type="match status" value="1"/>
</dbReference>
<dbReference type="InterPro" id="IPR010432">
    <property type="entry name" value="RDD"/>
</dbReference>
<feature type="domain" description="RDD" evidence="7">
    <location>
        <begin position="208"/>
        <end position="323"/>
    </location>
</feature>
<comment type="subcellular location">
    <subcellularLocation>
        <location evidence="1">Membrane</location>
        <topology evidence="1">Multi-pass membrane protein</topology>
    </subcellularLocation>
</comment>
<evidence type="ECO:0000313" key="8">
    <source>
        <dbReference type="EMBL" id="TDV44826.1"/>
    </source>
</evidence>
<feature type="transmembrane region" description="Helical" evidence="5">
    <location>
        <begin position="213"/>
        <end position="237"/>
    </location>
</feature>
<evidence type="ECO:0000256" key="5">
    <source>
        <dbReference type="SAM" id="Phobius"/>
    </source>
</evidence>
<evidence type="ECO:0000259" key="7">
    <source>
        <dbReference type="Pfam" id="PF06271"/>
    </source>
</evidence>
<evidence type="ECO:0000313" key="9">
    <source>
        <dbReference type="Proteomes" id="UP000294927"/>
    </source>
</evidence>
<keyword evidence="3 5" id="KW-1133">Transmembrane helix</keyword>
<feature type="transmembrane region" description="Helical" evidence="5">
    <location>
        <begin position="249"/>
        <end position="268"/>
    </location>
</feature>
<dbReference type="InterPro" id="IPR053150">
    <property type="entry name" value="Teicoplanin_resist-assoc"/>
</dbReference>
<reference evidence="8 9" key="1">
    <citation type="submission" date="2019-03" db="EMBL/GenBank/DDBJ databases">
        <title>Genomic Encyclopedia of Archaeal and Bacterial Type Strains, Phase II (KMG-II): from individual species to whole genera.</title>
        <authorList>
            <person name="Goeker M."/>
        </authorList>
    </citation>
    <scope>NUCLEOTIDE SEQUENCE [LARGE SCALE GENOMIC DNA]</scope>
    <source>
        <strain evidence="8 9">DSM 45499</strain>
    </source>
</reference>
<feature type="domain" description="VanZ-like" evidence="6">
    <location>
        <begin position="49"/>
        <end position="184"/>
    </location>
</feature>
<feature type="transmembrane region" description="Helical" evidence="5">
    <location>
        <begin position="170"/>
        <end position="192"/>
    </location>
</feature>
<comment type="caution">
    <text evidence="8">The sequence shown here is derived from an EMBL/GenBank/DDBJ whole genome shotgun (WGS) entry which is preliminary data.</text>
</comment>
<keyword evidence="2 5" id="KW-0812">Transmembrane</keyword>
<dbReference type="EMBL" id="SOCP01000013">
    <property type="protein sequence ID" value="TDV44826.1"/>
    <property type="molecule type" value="Genomic_DNA"/>
</dbReference>
<feature type="transmembrane region" description="Helical" evidence="5">
    <location>
        <begin position="321"/>
        <end position="344"/>
    </location>
</feature>